<comment type="similarity">
    <text evidence="2">Belongs to the CpsC/CapA family.</text>
</comment>
<organism evidence="10 11">
    <name type="scientific">Prochlorococcus marinus str. MIT 9314</name>
    <dbReference type="NCBI Taxonomy" id="167548"/>
    <lineage>
        <taxon>Bacteria</taxon>
        <taxon>Bacillati</taxon>
        <taxon>Cyanobacteriota</taxon>
        <taxon>Cyanophyceae</taxon>
        <taxon>Synechococcales</taxon>
        <taxon>Prochlorococcaceae</taxon>
        <taxon>Prochlorococcus</taxon>
    </lineage>
</organism>
<sequence length="574" mass="67060">MTYNLSKEEEILIGNNDIFYKDLVLFLIRNSKKFIYILSIGLSISLIYALRLKNVWQGEFQIVLESESNPINNAFQSASNTFDFILNKDQSSKLDTEVEILKSPSILMPIYKKSILRDKSHPNNNKPISFRKWKGNLLVDLEKGTSVLKIKYKNKNKESIIPILNDISEVYQDYSTVNMDKTLSTGIDYLTNQIELYREKSNISYERSQKFALENDLKVVNAPPLEFGTELSRPIISNSSNIQDQTTEAAIQKRLFYQLKEYFQREDIDNEKISYLAASNQLVEESILKNLEELENEINQAKAIFTNNYSKTRKLERQREQLLNRIRESALKLITAKIDAADILIKSNKRADGVYVKFNRLNNEYLRDSYTLIDLESQLGLLNLEKAKKKEPYKLITVPTLLDQKIAPVRSRILIIHSLFLLFFASMYIYIEERIKNYVYSSKELENLIPYNLIEKIPTNIADNWNDYLEPISRLYFKDNLKTEIIQLGDIDNQLLDFFLSRLKKINPDKEIKILNNISKINNKNDQLLLIQSGKTTREDIENFKRRINYGGFSIVGWILFEETISYDQINLKN</sequence>
<protein>
    <recommendedName>
        <fullName evidence="9">Polysaccharide chain length determinant N-terminal domain-containing protein</fullName>
    </recommendedName>
</protein>
<dbReference type="RefSeq" id="WP_032516481.1">
    <property type="nucleotide sequence ID" value="NZ_JNAO01000013.1"/>
</dbReference>
<evidence type="ECO:0000313" key="11">
    <source>
        <dbReference type="Proteomes" id="UP000030533"/>
    </source>
</evidence>
<evidence type="ECO:0000256" key="6">
    <source>
        <dbReference type="ARBA" id="ARBA00023136"/>
    </source>
</evidence>
<keyword evidence="6 8" id="KW-0472">Membrane</keyword>
<evidence type="ECO:0000256" key="7">
    <source>
        <dbReference type="SAM" id="Coils"/>
    </source>
</evidence>
<dbReference type="InterPro" id="IPR050445">
    <property type="entry name" value="Bact_polysacc_biosynth/exp"/>
</dbReference>
<proteinExistence type="inferred from homology"/>
<evidence type="ECO:0000256" key="4">
    <source>
        <dbReference type="ARBA" id="ARBA00022692"/>
    </source>
</evidence>
<evidence type="ECO:0000256" key="5">
    <source>
        <dbReference type="ARBA" id="ARBA00022989"/>
    </source>
</evidence>
<dbReference type="Pfam" id="PF02706">
    <property type="entry name" value="Wzz"/>
    <property type="match status" value="1"/>
</dbReference>
<dbReference type="GO" id="GO:0004713">
    <property type="term" value="F:protein tyrosine kinase activity"/>
    <property type="evidence" value="ECO:0007669"/>
    <property type="project" value="TreeGrafter"/>
</dbReference>
<feature type="transmembrane region" description="Helical" evidence="8">
    <location>
        <begin position="413"/>
        <end position="431"/>
    </location>
</feature>
<keyword evidence="5 8" id="KW-1133">Transmembrane helix</keyword>
<dbReference type="EMBL" id="JNAO01000013">
    <property type="protein sequence ID" value="KGG00331.1"/>
    <property type="molecule type" value="Genomic_DNA"/>
</dbReference>
<evidence type="ECO:0000256" key="8">
    <source>
        <dbReference type="SAM" id="Phobius"/>
    </source>
</evidence>
<dbReference type="eggNOG" id="COG3206">
    <property type="taxonomic scope" value="Bacteria"/>
</dbReference>
<evidence type="ECO:0000256" key="1">
    <source>
        <dbReference type="ARBA" id="ARBA00004651"/>
    </source>
</evidence>
<name>A0A0A2AFF2_PROMR</name>
<evidence type="ECO:0000259" key="9">
    <source>
        <dbReference type="Pfam" id="PF02706"/>
    </source>
</evidence>
<accession>A0A0A2AFF2</accession>
<dbReference type="STRING" id="167548.EU98_1863"/>
<keyword evidence="7" id="KW-0175">Coiled coil</keyword>
<comment type="subcellular location">
    <subcellularLocation>
        <location evidence="1">Cell membrane</location>
        <topology evidence="1">Multi-pass membrane protein</topology>
    </subcellularLocation>
</comment>
<keyword evidence="4 8" id="KW-0812">Transmembrane</keyword>
<dbReference type="Proteomes" id="UP000030533">
    <property type="component" value="Unassembled WGS sequence"/>
</dbReference>
<feature type="domain" description="Polysaccharide chain length determinant N-terminal" evidence="9">
    <location>
        <begin position="22"/>
        <end position="108"/>
    </location>
</feature>
<evidence type="ECO:0000313" key="10">
    <source>
        <dbReference type="EMBL" id="KGG00331.1"/>
    </source>
</evidence>
<reference evidence="11" key="1">
    <citation type="journal article" date="2014" name="Sci. Data">
        <title>Genomes of diverse isolates of the marine cyanobacterium Prochlorococcus.</title>
        <authorList>
            <person name="Biller S."/>
            <person name="Berube P."/>
            <person name="Thompson J."/>
            <person name="Kelly L."/>
            <person name="Roggensack S."/>
            <person name="Awad L."/>
            <person name="Roache-Johnson K."/>
            <person name="Ding H."/>
            <person name="Giovannoni S.J."/>
            <person name="Moore L.R."/>
            <person name="Chisholm S.W."/>
        </authorList>
    </citation>
    <scope>NUCLEOTIDE SEQUENCE [LARGE SCALE GENOMIC DNA]</scope>
    <source>
        <strain evidence="11">MIT 9314</strain>
    </source>
</reference>
<dbReference type="AlphaFoldDB" id="A0A0A2AFF2"/>
<dbReference type="InterPro" id="IPR003856">
    <property type="entry name" value="LPS_length_determ_N"/>
</dbReference>
<dbReference type="GO" id="GO:0005886">
    <property type="term" value="C:plasma membrane"/>
    <property type="evidence" value="ECO:0007669"/>
    <property type="project" value="UniProtKB-SubCell"/>
</dbReference>
<comment type="caution">
    <text evidence="10">The sequence shown here is derived from an EMBL/GenBank/DDBJ whole genome shotgun (WGS) entry which is preliminary data.</text>
</comment>
<dbReference type="PANTHER" id="PTHR32309">
    <property type="entry name" value="TYROSINE-PROTEIN KINASE"/>
    <property type="match status" value="1"/>
</dbReference>
<evidence type="ECO:0000256" key="2">
    <source>
        <dbReference type="ARBA" id="ARBA00006683"/>
    </source>
</evidence>
<evidence type="ECO:0000256" key="3">
    <source>
        <dbReference type="ARBA" id="ARBA00022475"/>
    </source>
</evidence>
<feature type="transmembrane region" description="Helical" evidence="8">
    <location>
        <begin position="34"/>
        <end position="52"/>
    </location>
</feature>
<gene>
    <name evidence="10" type="ORF">EU98_1863</name>
</gene>
<feature type="coiled-coil region" evidence="7">
    <location>
        <begin position="284"/>
        <end position="332"/>
    </location>
</feature>
<keyword evidence="3" id="KW-1003">Cell membrane</keyword>
<dbReference type="PANTHER" id="PTHR32309:SF13">
    <property type="entry name" value="FERRIC ENTEROBACTIN TRANSPORT PROTEIN FEPE"/>
    <property type="match status" value="1"/>
</dbReference>